<keyword evidence="1" id="KW-0812">Transmembrane</keyword>
<evidence type="ECO:0000256" key="1">
    <source>
        <dbReference type="SAM" id="Phobius"/>
    </source>
</evidence>
<dbReference type="Proteomes" id="UP000541425">
    <property type="component" value="Unassembled WGS sequence"/>
</dbReference>
<evidence type="ECO:0000313" key="2">
    <source>
        <dbReference type="EMBL" id="MBB3702565.1"/>
    </source>
</evidence>
<dbReference type="EMBL" id="JACICA010000004">
    <property type="protein sequence ID" value="MBB3702565.1"/>
    <property type="molecule type" value="Genomic_DNA"/>
</dbReference>
<comment type="caution">
    <text evidence="2">The sequence shown here is derived from an EMBL/GenBank/DDBJ whole genome shotgun (WGS) entry which is preliminary data.</text>
</comment>
<evidence type="ECO:0000313" key="3">
    <source>
        <dbReference type="Proteomes" id="UP000541425"/>
    </source>
</evidence>
<organism evidence="2 3">
    <name type="scientific">Alloprevotella rava</name>
    <dbReference type="NCBI Taxonomy" id="671218"/>
    <lineage>
        <taxon>Bacteria</taxon>
        <taxon>Pseudomonadati</taxon>
        <taxon>Bacteroidota</taxon>
        <taxon>Bacteroidia</taxon>
        <taxon>Bacteroidales</taxon>
        <taxon>Prevotellaceae</taxon>
        <taxon>Alloprevotella</taxon>
    </lineage>
</organism>
<dbReference type="AlphaFoldDB" id="A0A7W5Y1F5"/>
<keyword evidence="1" id="KW-1133">Transmembrane helix</keyword>
<protein>
    <submittedName>
        <fullName evidence="2">Uncharacterized protein</fullName>
    </submittedName>
</protein>
<gene>
    <name evidence="2" type="ORF">FHS60_001028</name>
</gene>
<feature type="transmembrane region" description="Helical" evidence="1">
    <location>
        <begin position="16"/>
        <end position="38"/>
    </location>
</feature>
<keyword evidence="1" id="KW-0472">Membrane</keyword>
<sequence length="52" mass="5819">MSAHTIRLSVDTIRKYASILIVFLNTFILLASSIMFSAHTPTAEIISRHSRS</sequence>
<accession>A0A7W5Y1F5</accession>
<proteinExistence type="predicted"/>
<reference evidence="2 3" key="1">
    <citation type="submission" date="2020-08" db="EMBL/GenBank/DDBJ databases">
        <title>Genomic Encyclopedia of Type Strains, Phase IV (KMG-IV): sequencing the most valuable type-strain genomes for metagenomic binning, comparative biology and taxonomic classification.</title>
        <authorList>
            <person name="Goeker M."/>
        </authorList>
    </citation>
    <scope>NUCLEOTIDE SEQUENCE [LARGE SCALE GENOMIC DNA]</scope>
    <source>
        <strain evidence="2 3">DSM 22548</strain>
    </source>
</reference>
<name>A0A7W5Y1F5_9BACT</name>